<proteinExistence type="inferred from homology"/>
<keyword evidence="10" id="KW-0862">Zinc</keyword>
<accession>I2GX64</accession>
<keyword evidence="13" id="KW-1185">Reference proteome</keyword>
<dbReference type="SUPFAM" id="SSF56281">
    <property type="entry name" value="Metallo-hydrolase/oxidoreductase"/>
    <property type="match status" value="2"/>
</dbReference>
<keyword evidence="9" id="KW-0378">Hydrolase</keyword>
<dbReference type="RefSeq" id="XP_004178235.1">
    <property type="nucleotide sequence ID" value="XM_004178187.1"/>
</dbReference>
<evidence type="ECO:0000256" key="2">
    <source>
        <dbReference type="ARBA" id="ARBA00001947"/>
    </source>
</evidence>
<evidence type="ECO:0000256" key="10">
    <source>
        <dbReference type="ARBA" id="ARBA00022833"/>
    </source>
</evidence>
<dbReference type="Proteomes" id="UP000002866">
    <property type="component" value="Chromosome 1"/>
</dbReference>
<evidence type="ECO:0000256" key="5">
    <source>
        <dbReference type="ARBA" id="ARBA00022694"/>
    </source>
</evidence>
<dbReference type="HOGENOM" id="CLU_006220_0_0_1"/>
<dbReference type="eggNOG" id="KOG2121">
    <property type="taxonomic scope" value="Eukaryota"/>
</dbReference>
<dbReference type="InterPro" id="IPR047151">
    <property type="entry name" value="RNZ2-like"/>
</dbReference>
<evidence type="ECO:0000313" key="13">
    <source>
        <dbReference type="Proteomes" id="UP000002866"/>
    </source>
</evidence>
<evidence type="ECO:0000256" key="3">
    <source>
        <dbReference type="ARBA" id="ARBA00007823"/>
    </source>
</evidence>
<keyword evidence="5" id="KW-0819">tRNA processing</keyword>
<evidence type="ECO:0000256" key="7">
    <source>
        <dbReference type="ARBA" id="ARBA00022723"/>
    </source>
</evidence>
<dbReference type="PANTHER" id="PTHR12553">
    <property type="entry name" value="ZINC PHOSPHODIESTERASE ELAC PROTEIN 2"/>
    <property type="match status" value="1"/>
</dbReference>
<dbReference type="InterPro" id="IPR027794">
    <property type="entry name" value="tRNase_Z_dom"/>
</dbReference>
<dbReference type="FunCoup" id="I2GX64">
    <property type="interactions" value="1268"/>
</dbReference>
<dbReference type="Pfam" id="PF13691">
    <property type="entry name" value="Lactamase_B_4"/>
    <property type="match status" value="1"/>
</dbReference>
<evidence type="ECO:0000256" key="4">
    <source>
        <dbReference type="ARBA" id="ARBA00012477"/>
    </source>
</evidence>
<dbReference type="GO" id="GO:0005739">
    <property type="term" value="C:mitochondrion"/>
    <property type="evidence" value="ECO:0007669"/>
    <property type="project" value="TreeGrafter"/>
</dbReference>
<evidence type="ECO:0000256" key="9">
    <source>
        <dbReference type="ARBA" id="ARBA00022801"/>
    </source>
</evidence>
<feature type="domain" description="tRNase Z endonuclease" evidence="11">
    <location>
        <begin position="5"/>
        <end position="68"/>
    </location>
</feature>
<dbReference type="OMA" id="MSHCKHT"/>
<dbReference type="GO" id="GO:0042781">
    <property type="term" value="F:3'-tRNA processing endoribonuclease activity"/>
    <property type="evidence" value="ECO:0007669"/>
    <property type="project" value="UniProtKB-EC"/>
</dbReference>
<dbReference type="Gene3D" id="3.60.15.10">
    <property type="entry name" value="Ribonuclease Z/Hydroxyacylglutathione hydrolase-like"/>
    <property type="match status" value="2"/>
</dbReference>
<dbReference type="GeneID" id="14493637"/>
<name>I2GX64_HENB6</name>
<dbReference type="EMBL" id="HE806316">
    <property type="protein sequence ID" value="CCH58716.1"/>
    <property type="molecule type" value="Genomic_DNA"/>
</dbReference>
<protein>
    <recommendedName>
        <fullName evidence="4">ribonuclease Z</fullName>
        <ecNumber evidence="4">3.1.26.11</ecNumber>
    </recommendedName>
</protein>
<evidence type="ECO:0000259" key="11">
    <source>
        <dbReference type="Pfam" id="PF13691"/>
    </source>
</evidence>
<comment type="cofactor">
    <cofactor evidence="2">
        <name>Zn(2+)</name>
        <dbReference type="ChEBI" id="CHEBI:29105"/>
    </cofactor>
</comment>
<evidence type="ECO:0000256" key="6">
    <source>
        <dbReference type="ARBA" id="ARBA00022722"/>
    </source>
</evidence>
<keyword evidence="7" id="KW-0479">Metal-binding</keyword>
<evidence type="ECO:0000256" key="8">
    <source>
        <dbReference type="ARBA" id="ARBA00022759"/>
    </source>
</evidence>
<comment type="catalytic activity">
    <reaction evidence="1">
        <text>Endonucleolytic cleavage of RNA, removing extra 3' nucleotides from tRNA precursor, generating 3' termini of tRNAs. A 3'-hydroxy group is left at the tRNA terminus and a 5'-phosphoryl group is left at the trailer molecule.</text>
        <dbReference type="EC" id="3.1.26.11"/>
    </reaction>
</comment>
<organism evidence="12 13">
    <name type="scientific">Henningerozyma blattae (strain ATCC 34711 / CBS 6284 / DSM 70876 / NBRC 10599 / NRRL Y-10934 / UCD 77-7)</name>
    <name type="common">Yeast</name>
    <name type="synonym">Tetrapisispora blattae</name>
    <dbReference type="NCBI Taxonomy" id="1071380"/>
    <lineage>
        <taxon>Eukaryota</taxon>
        <taxon>Fungi</taxon>
        <taxon>Dikarya</taxon>
        <taxon>Ascomycota</taxon>
        <taxon>Saccharomycotina</taxon>
        <taxon>Saccharomycetes</taxon>
        <taxon>Saccharomycetales</taxon>
        <taxon>Saccharomycetaceae</taxon>
        <taxon>Henningerozyma</taxon>
    </lineage>
</organism>
<reference evidence="12 13" key="1">
    <citation type="journal article" date="2011" name="Proc. Natl. Acad. Sci. U.S.A.">
        <title>Evolutionary erosion of yeast sex chromosomes by mating-type switching accidents.</title>
        <authorList>
            <person name="Gordon J.L."/>
            <person name="Armisen D."/>
            <person name="Proux-Wera E."/>
            <person name="Oheigeartaigh S.S."/>
            <person name="Byrne K.P."/>
            <person name="Wolfe K.H."/>
        </authorList>
    </citation>
    <scope>NUCLEOTIDE SEQUENCE [LARGE SCALE GENOMIC DNA]</scope>
    <source>
        <strain evidence="13">ATCC 34711 / CBS 6284 / DSM 70876 / NBRC 10599 / NRRL Y-10934 / UCD 77-7</strain>
    </source>
</reference>
<keyword evidence="6" id="KW-0540">Nuclease</keyword>
<gene>
    <name evidence="12" type="primary">TBLA0A09290</name>
    <name evidence="12" type="ORF">TBLA_0A09290</name>
</gene>
<dbReference type="InterPro" id="IPR036866">
    <property type="entry name" value="RibonucZ/Hydroxyglut_hydro"/>
</dbReference>
<evidence type="ECO:0000313" key="12">
    <source>
        <dbReference type="EMBL" id="CCH58716.1"/>
    </source>
</evidence>
<comment type="similarity">
    <text evidence="3">Belongs to the RNase Z family.</text>
</comment>
<dbReference type="KEGG" id="tbl:TBLA_0A09290"/>
<dbReference type="GO" id="GO:0046872">
    <property type="term" value="F:metal ion binding"/>
    <property type="evidence" value="ECO:0007669"/>
    <property type="project" value="UniProtKB-KW"/>
</dbReference>
<dbReference type="EC" id="3.1.26.11" evidence="4"/>
<dbReference type="PANTHER" id="PTHR12553:SF49">
    <property type="entry name" value="ZINC PHOSPHODIESTERASE ELAC PROTEIN 2"/>
    <property type="match status" value="1"/>
</dbReference>
<dbReference type="GO" id="GO:1990180">
    <property type="term" value="P:mitochondrial tRNA 3'-end processing"/>
    <property type="evidence" value="ECO:0007669"/>
    <property type="project" value="TreeGrafter"/>
</dbReference>
<evidence type="ECO:0000256" key="1">
    <source>
        <dbReference type="ARBA" id="ARBA00000402"/>
    </source>
</evidence>
<dbReference type="AlphaFoldDB" id="I2GX64"/>
<dbReference type="STRING" id="1071380.I2GX64"/>
<dbReference type="CDD" id="cd07718">
    <property type="entry name" value="RNaseZ_ELAC1_ELAC2-C-term-like_MBL-fold"/>
    <property type="match status" value="1"/>
</dbReference>
<dbReference type="FunFam" id="3.60.15.10:FF:000065">
    <property type="entry name" value="Ribonuclease Z"/>
    <property type="match status" value="1"/>
</dbReference>
<dbReference type="InParanoid" id="I2GX64"/>
<keyword evidence="8" id="KW-0255">Endonuclease</keyword>
<sequence>MYTFQPITHPTSDTKHPLLLLQSIGGERYLFGKIPEGAQRTLTENKIKISKVEHIFLTGKLDWSSIGGLPGMILTIADQGKDKLKLHYTNTILDYIIATWRYFVLRFGIQLSTSIMKDQEVFKDDILKVKAFQVLKPSTESSISEAYLQNDYCPFKRQEAKHLKEIVSKMFPKDIPSDDYDSSNDPTINVELPKDFKIPNITTCYEIQFNNIRGKFKNEEAMKLGVPRGPLFAKLANGEDVTLENGIVVKSEQVLEKSRSFPNVLILDIPDDSFIELFQEKFKYYDASNLGVVYYFIGENVSISEELIKFMEMFGPEVESFVSHENISPNLISFKGAAGATLKLKSYQPDCFNIPNTEKLLSKEFFDCFQKDVPNGCSLIQRSEDDLVSNIPSNKVHVFSVGNDMIVSPKDDPIGKSIALKEQNFNNIPQLNQIFDKEVQSMRYPNISYESMIKNQQLLHNFNSTPEKQKNVEVITLGTGSALPSKYRNVASTLIKVPFFREDGNIDSRIIFFDAGENTFGTLTRMFSSRDLATIMKDTKLIYLSHLHADHHLGIISLLTEWYKHNKDDINSQLYIVAPWLYFNFLKECIPIEEQDIFAKIRFINAEHLLDNSSIRMQYKQLSLETLLNFKSGIIKKLKPEIDILTGKKNVELIEKMCFDLNLKSFQTCRAKHCLWAYSNSVTFNLSHDSNKQFKISFSGDTRPNLETFAKGIGYESDLLIHEATLENELIEDAIQKKHCTINEAITVSNTMKAKKLILTHISQRYPKIPQNKDCIDILANEHCFAFDGMIINYENLGEQEKYVKRLRTIFFENDQDD</sequence>
<dbReference type="OrthoDB" id="527344at2759"/>